<dbReference type="EMBL" id="CP132976">
    <property type="protein sequence ID" value="WMD21741.1"/>
    <property type="molecule type" value="Genomic_DNA"/>
</dbReference>
<evidence type="ECO:0000313" key="12">
    <source>
        <dbReference type="EMBL" id="WMD21741.1"/>
    </source>
</evidence>
<evidence type="ECO:0000256" key="2">
    <source>
        <dbReference type="ARBA" id="ARBA00012282"/>
    </source>
</evidence>
<dbReference type="InterPro" id="IPR024744">
    <property type="entry name" value="CSS-motif_dom"/>
</dbReference>
<keyword evidence="6" id="KW-0378">Hydrolase</keyword>
<sequence>MNKSGMVLLASAVGVLALVIPFSVSLYLAQAQGRDDALSSLRDLADDVLHRAENARLQISDAIDALNSNAAEPPCSPEQLTRMGMLAAAFSHVAGMARMENDALVCTTLGPQNIPINLGQPNGRRQYGLRFWSSIELPNLPGQVFSVLARDGYAALVYPDLAIDLLNRESPVSLAFFSTSERLILGRRGTVRDEWIARYQGRPIQFEDAGYFVVIQPSEAGDSAALAAMPSSLVQAQVQRFAFILGPVGLILGVLLTGLVIYIAQRRMSMEGELQAAFDRDEFFVEYQPVIDLRTGRCVGAEALARWRNEEGKLISPNVFIPLAEANGMIQRITTRVMELVVRDAAELLRTDPKLHIAINLSSEDLHTHGVEDRMKELMAGAGMGPGSLMFEITERGLMSPDKARGVLLAVRAGGFRVAIDDFGTGHSSLSYLATYELDFLKIDKMFVDTLGTDAPTSLVTFHIIELARSLGLQMIAEGVETEAQRDILRERGVQYAQGWLFGRPMSIHKLGEFIVQAASTEQPAAT</sequence>
<evidence type="ECO:0000256" key="7">
    <source>
        <dbReference type="ARBA" id="ARBA00022989"/>
    </source>
</evidence>
<dbReference type="Pfam" id="PF12792">
    <property type="entry name" value="CSS-motif"/>
    <property type="match status" value="1"/>
</dbReference>
<dbReference type="Proteomes" id="UP001234798">
    <property type="component" value="Chromosome"/>
</dbReference>
<evidence type="ECO:0000256" key="1">
    <source>
        <dbReference type="ARBA" id="ARBA00004651"/>
    </source>
</evidence>
<dbReference type="EC" id="3.1.4.52" evidence="2"/>
<keyword evidence="7 10" id="KW-1133">Transmembrane helix</keyword>
<dbReference type="Gene3D" id="3.20.20.450">
    <property type="entry name" value="EAL domain"/>
    <property type="match status" value="1"/>
</dbReference>
<name>A0ABY9M412_9BURK</name>
<keyword evidence="4" id="KW-0973">c-di-GMP</keyword>
<evidence type="ECO:0000256" key="6">
    <source>
        <dbReference type="ARBA" id="ARBA00022801"/>
    </source>
</evidence>
<dbReference type="SUPFAM" id="SSF141868">
    <property type="entry name" value="EAL domain-like"/>
    <property type="match status" value="1"/>
</dbReference>
<gene>
    <name evidence="12" type="ORF">RAS12_05015</name>
</gene>
<comment type="subcellular location">
    <subcellularLocation>
        <location evidence="1">Cell membrane</location>
        <topology evidence="1">Multi-pass membrane protein</topology>
    </subcellularLocation>
</comment>
<protein>
    <recommendedName>
        <fullName evidence="2">cyclic-guanylate-specific phosphodiesterase</fullName>
        <ecNumber evidence="2">3.1.4.52</ecNumber>
    </recommendedName>
</protein>
<reference evidence="12 13" key="1">
    <citation type="submission" date="2023-08" db="EMBL/GenBank/DDBJ databases">
        <title>Achromobacter seleniivolatilans sp. nov., isolated from seleniferous soil.</title>
        <authorList>
            <person name="Zhang S."/>
            <person name="Li K."/>
            <person name="Peng J."/>
            <person name="Zhao Q."/>
            <person name="Wang H."/>
            <person name="Guo Y."/>
        </authorList>
    </citation>
    <scope>NUCLEOTIDE SEQUENCE [LARGE SCALE GENOMIC DNA]</scope>
    <source>
        <strain evidence="12 13">R39</strain>
    </source>
</reference>
<dbReference type="SMART" id="SM00052">
    <property type="entry name" value="EAL"/>
    <property type="match status" value="1"/>
</dbReference>
<dbReference type="RefSeq" id="WP_306945730.1">
    <property type="nucleotide sequence ID" value="NZ_CP132976.1"/>
</dbReference>
<evidence type="ECO:0000256" key="8">
    <source>
        <dbReference type="ARBA" id="ARBA00023136"/>
    </source>
</evidence>
<accession>A0ABY9M412</accession>
<evidence type="ECO:0000313" key="13">
    <source>
        <dbReference type="Proteomes" id="UP001234798"/>
    </source>
</evidence>
<feature type="domain" description="EAL" evidence="11">
    <location>
        <begin position="267"/>
        <end position="519"/>
    </location>
</feature>
<evidence type="ECO:0000256" key="4">
    <source>
        <dbReference type="ARBA" id="ARBA00022636"/>
    </source>
</evidence>
<keyword evidence="5 10" id="KW-0812">Transmembrane</keyword>
<dbReference type="Pfam" id="PF00563">
    <property type="entry name" value="EAL"/>
    <property type="match status" value="1"/>
</dbReference>
<keyword evidence="3" id="KW-1003">Cell membrane</keyword>
<evidence type="ECO:0000256" key="9">
    <source>
        <dbReference type="ARBA" id="ARBA00034290"/>
    </source>
</evidence>
<dbReference type="InterPro" id="IPR001633">
    <property type="entry name" value="EAL_dom"/>
</dbReference>
<keyword evidence="8 10" id="KW-0472">Membrane</keyword>
<evidence type="ECO:0000256" key="3">
    <source>
        <dbReference type="ARBA" id="ARBA00022475"/>
    </source>
</evidence>
<evidence type="ECO:0000256" key="5">
    <source>
        <dbReference type="ARBA" id="ARBA00022692"/>
    </source>
</evidence>
<evidence type="ECO:0000259" key="11">
    <source>
        <dbReference type="PROSITE" id="PS50883"/>
    </source>
</evidence>
<proteinExistence type="predicted"/>
<dbReference type="InterPro" id="IPR050706">
    <property type="entry name" value="Cyclic-di-GMP_PDE-like"/>
</dbReference>
<dbReference type="CDD" id="cd01948">
    <property type="entry name" value="EAL"/>
    <property type="match status" value="1"/>
</dbReference>
<dbReference type="PANTHER" id="PTHR33121:SF79">
    <property type="entry name" value="CYCLIC DI-GMP PHOSPHODIESTERASE PDED-RELATED"/>
    <property type="match status" value="1"/>
</dbReference>
<organism evidence="12 13">
    <name type="scientific">Achromobacter seleniivolatilans</name>
    <dbReference type="NCBI Taxonomy" id="3047478"/>
    <lineage>
        <taxon>Bacteria</taxon>
        <taxon>Pseudomonadati</taxon>
        <taxon>Pseudomonadota</taxon>
        <taxon>Betaproteobacteria</taxon>
        <taxon>Burkholderiales</taxon>
        <taxon>Alcaligenaceae</taxon>
        <taxon>Achromobacter</taxon>
    </lineage>
</organism>
<feature type="transmembrane region" description="Helical" evidence="10">
    <location>
        <begin position="241"/>
        <end position="264"/>
    </location>
</feature>
<dbReference type="InterPro" id="IPR035919">
    <property type="entry name" value="EAL_sf"/>
</dbReference>
<keyword evidence="13" id="KW-1185">Reference proteome</keyword>
<dbReference type="PANTHER" id="PTHR33121">
    <property type="entry name" value="CYCLIC DI-GMP PHOSPHODIESTERASE PDEF"/>
    <property type="match status" value="1"/>
</dbReference>
<comment type="catalytic activity">
    <reaction evidence="9">
        <text>3',3'-c-di-GMP + H2O = 5'-phosphoguanylyl(3'-&gt;5')guanosine + H(+)</text>
        <dbReference type="Rhea" id="RHEA:24902"/>
        <dbReference type="ChEBI" id="CHEBI:15377"/>
        <dbReference type="ChEBI" id="CHEBI:15378"/>
        <dbReference type="ChEBI" id="CHEBI:58754"/>
        <dbReference type="ChEBI" id="CHEBI:58805"/>
        <dbReference type="EC" id="3.1.4.52"/>
    </reaction>
</comment>
<evidence type="ECO:0000256" key="10">
    <source>
        <dbReference type="SAM" id="Phobius"/>
    </source>
</evidence>
<dbReference type="PROSITE" id="PS50883">
    <property type="entry name" value="EAL"/>
    <property type="match status" value="1"/>
</dbReference>